<feature type="signal peptide" evidence="1">
    <location>
        <begin position="1"/>
        <end position="17"/>
    </location>
</feature>
<evidence type="ECO:0000313" key="2">
    <source>
        <dbReference type="EMBL" id="EGZ09684.1"/>
    </source>
</evidence>
<dbReference type="RefSeq" id="XP_009534545.1">
    <property type="nucleotide sequence ID" value="XM_009536250.1"/>
</dbReference>
<dbReference type="AlphaFoldDB" id="G5A4T4"/>
<dbReference type="KEGG" id="psoj:PHYSODRAFT_463855"/>
<name>G5A4T4_PHYSP</name>
<dbReference type="GeneID" id="20653353"/>
<sequence>MRLTFIFGVVVAATLHASGPRSVKAPDVALGNGASPATADGGWVLRRVEKNNDGIDQKRV</sequence>
<feature type="non-terminal residue" evidence="2">
    <location>
        <position position="60"/>
    </location>
</feature>
<dbReference type="Proteomes" id="UP000002640">
    <property type="component" value="Unassembled WGS sequence"/>
</dbReference>
<protein>
    <recommendedName>
        <fullName evidence="4">RxLR effector protein</fullName>
    </recommendedName>
</protein>
<evidence type="ECO:0000256" key="1">
    <source>
        <dbReference type="SAM" id="SignalP"/>
    </source>
</evidence>
<evidence type="ECO:0008006" key="4">
    <source>
        <dbReference type="Google" id="ProtNLM"/>
    </source>
</evidence>
<organism evidence="2 3">
    <name type="scientific">Phytophthora sojae (strain P6497)</name>
    <name type="common">Soybean stem and root rot agent</name>
    <name type="synonym">Phytophthora megasperma f. sp. glycines</name>
    <dbReference type="NCBI Taxonomy" id="1094619"/>
    <lineage>
        <taxon>Eukaryota</taxon>
        <taxon>Sar</taxon>
        <taxon>Stramenopiles</taxon>
        <taxon>Oomycota</taxon>
        <taxon>Peronosporomycetes</taxon>
        <taxon>Peronosporales</taxon>
        <taxon>Peronosporaceae</taxon>
        <taxon>Phytophthora</taxon>
    </lineage>
</organism>
<dbReference type="InParanoid" id="G5A4T4"/>
<keyword evidence="3" id="KW-1185">Reference proteome</keyword>
<accession>G5A4T4</accession>
<feature type="chain" id="PRO_5003472966" description="RxLR effector protein" evidence="1">
    <location>
        <begin position="18"/>
        <end position="60"/>
    </location>
</feature>
<reference evidence="2 3" key="1">
    <citation type="journal article" date="2006" name="Science">
        <title>Phytophthora genome sequences uncover evolutionary origins and mechanisms of pathogenesis.</title>
        <authorList>
            <person name="Tyler B.M."/>
            <person name="Tripathy S."/>
            <person name="Zhang X."/>
            <person name="Dehal P."/>
            <person name="Jiang R.H."/>
            <person name="Aerts A."/>
            <person name="Arredondo F.D."/>
            <person name="Baxter L."/>
            <person name="Bensasson D."/>
            <person name="Beynon J.L."/>
            <person name="Chapman J."/>
            <person name="Damasceno C.M."/>
            <person name="Dorrance A.E."/>
            <person name="Dou D."/>
            <person name="Dickerman A.W."/>
            <person name="Dubchak I.L."/>
            <person name="Garbelotto M."/>
            <person name="Gijzen M."/>
            <person name="Gordon S.G."/>
            <person name="Govers F."/>
            <person name="Grunwald N.J."/>
            <person name="Huang W."/>
            <person name="Ivors K.L."/>
            <person name="Jones R.W."/>
            <person name="Kamoun S."/>
            <person name="Krampis K."/>
            <person name="Lamour K.H."/>
            <person name="Lee M.K."/>
            <person name="McDonald W.H."/>
            <person name="Medina M."/>
            <person name="Meijer H.J."/>
            <person name="Nordberg E.K."/>
            <person name="Maclean D.J."/>
            <person name="Ospina-Giraldo M.D."/>
            <person name="Morris P.F."/>
            <person name="Phuntumart V."/>
            <person name="Putnam N.H."/>
            <person name="Rash S."/>
            <person name="Rose J.K."/>
            <person name="Sakihama Y."/>
            <person name="Salamov A.A."/>
            <person name="Savidor A."/>
            <person name="Scheuring C.F."/>
            <person name="Smith B.M."/>
            <person name="Sobral B.W."/>
            <person name="Terry A."/>
            <person name="Torto-Alalibo T.A."/>
            <person name="Win J."/>
            <person name="Xu Z."/>
            <person name="Zhang H."/>
            <person name="Grigoriev I.V."/>
            <person name="Rokhsar D.S."/>
            <person name="Boore J.L."/>
        </authorList>
    </citation>
    <scope>NUCLEOTIDE SEQUENCE [LARGE SCALE GENOMIC DNA]</scope>
    <source>
        <strain evidence="2 3">P6497</strain>
    </source>
</reference>
<dbReference type="EMBL" id="JH159159">
    <property type="protein sequence ID" value="EGZ09684.1"/>
    <property type="molecule type" value="Genomic_DNA"/>
</dbReference>
<proteinExistence type="predicted"/>
<gene>
    <name evidence="2" type="ORF">PHYSODRAFT_463855</name>
</gene>
<evidence type="ECO:0000313" key="3">
    <source>
        <dbReference type="Proteomes" id="UP000002640"/>
    </source>
</evidence>
<keyword evidence="1" id="KW-0732">Signal</keyword>